<reference evidence="1 2" key="1">
    <citation type="submission" date="2013-02" db="EMBL/GenBank/DDBJ databases">
        <authorList>
            <person name="Harkins D.M."/>
            <person name="Durkin A.S."/>
            <person name="Brinkac L.M."/>
            <person name="Haft D.H."/>
            <person name="Selengut J.D."/>
            <person name="Sanka R."/>
            <person name="DePew J."/>
            <person name="Purushe J."/>
            <person name="Haake D.A."/>
            <person name="Matsunaga J."/>
            <person name="Vinetz J.M."/>
            <person name="Sutton G.G."/>
            <person name="Nierman W.C."/>
            <person name="Fouts D.E."/>
        </authorList>
    </citation>
    <scope>NUCLEOTIDE SEQUENCE [LARGE SCALE GENOMIC DNA]</scope>
    <source>
        <strain evidence="1 2">Ecochallenge</strain>
    </source>
</reference>
<protein>
    <submittedName>
        <fullName evidence="1">Uncharacterized protein</fullName>
    </submittedName>
</protein>
<comment type="caution">
    <text evidence="1">The sequence shown here is derived from an EMBL/GenBank/DDBJ whole genome shotgun (WGS) entry which is preliminary data.</text>
</comment>
<proteinExistence type="predicted"/>
<name>N1TV94_9LEPT</name>
<gene>
    <name evidence="1" type="ORF">LEP1GSC043_0979</name>
</gene>
<accession>N1TV94</accession>
<dbReference type="Proteomes" id="UP000012249">
    <property type="component" value="Unassembled WGS sequence"/>
</dbReference>
<sequence>MLILFFLSFFFESEILFSQATPTNAGPVVTTETKPTTEEKSDHFDFVSPMKKTELVPSTIGTCLSIRISLRQ</sequence>
<organism evidence="1 2">
    <name type="scientific">Leptospira weilii str. Ecochallenge</name>
    <dbReference type="NCBI Taxonomy" id="1049986"/>
    <lineage>
        <taxon>Bacteria</taxon>
        <taxon>Pseudomonadati</taxon>
        <taxon>Spirochaetota</taxon>
        <taxon>Spirochaetia</taxon>
        <taxon>Leptospirales</taxon>
        <taxon>Leptospiraceae</taxon>
        <taxon>Leptospira</taxon>
    </lineage>
</organism>
<evidence type="ECO:0000313" key="2">
    <source>
        <dbReference type="Proteomes" id="UP000012249"/>
    </source>
</evidence>
<evidence type="ECO:0000313" key="1">
    <source>
        <dbReference type="EMBL" id="EMY12193.1"/>
    </source>
</evidence>
<dbReference type="EMBL" id="AHMI02000312">
    <property type="protein sequence ID" value="EMY12193.1"/>
    <property type="molecule type" value="Genomic_DNA"/>
</dbReference>
<dbReference type="AlphaFoldDB" id="N1TV94"/>